<sequence length="131" mass="15095">MKLPLTILFFSGLLQISLALKDYKVESDWCIERYDLNPNEIYRIHSGAHLPQDSKPYSTYMECLWRKIQFLDVDGELNLAKIREYYRGAQEGREEVESARRADAVVERCRHAGGSTPAIRAINMGNCLKNN</sequence>
<dbReference type="InterPro" id="IPR036728">
    <property type="entry name" value="PBP_GOBP_sf"/>
</dbReference>
<dbReference type="GO" id="GO:0005549">
    <property type="term" value="F:odorant binding"/>
    <property type="evidence" value="ECO:0007669"/>
    <property type="project" value="InterPro"/>
</dbReference>
<keyword evidence="1" id="KW-0732">Signal</keyword>
<evidence type="ECO:0000256" key="1">
    <source>
        <dbReference type="SAM" id="SignalP"/>
    </source>
</evidence>
<name>A0A1Y1NEF5_PHOPY</name>
<dbReference type="AlphaFoldDB" id="A0A1Y1NEF5"/>
<dbReference type="InterPro" id="IPR006170">
    <property type="entry name" value="PBP/GOBP"/>
</dbReference>
<reference evidence="2" key="1">
    <citation type="journal article" date="2016" name="Sci. Rep.">
        <title>Molecular characterization of firefly nuptial gifts: a multi-omics approach sheds light on postcopulatory sexual selection.</title>
        <authorList>
            <person name="Al-Wathiqui N."/>
            <person name="Fallon T.R."/>
            <person name="South A."/>
            <person name="Weng J.K."/>
            <person name="Lewis S.M."/>
        </authorList>
    </citation>
    <scope>NUCLEOTIDE SEQUENCE</scope>
</reference>
<feature type="chain" id="PRO_5012959994" evidence="1">
    <location>
        <begin position="20"/>
        <end position="131"/>
    </location>
</feature>
<evidence type="ECO:0000313" key="2">
    <source>
        <dbReference type="EMBL" id="JAV94955.1"/>
    </source>
</evidence>
<dbReference type="Gene3D" id="1.10.238.20">
    <property type="entry name" value="Pheromone/general odorant binding protein domain"/>
    <property type="match status" value="1"/>
</dbReference>
<proteinExistence type="predicted"/>
<protein>
    <submittedName>
        <fullName evidence="2">Uncharacterized protein</fullName>
    </submittedName>
</protein>
<feature type="signal peptide" evidence="1">
    <location>
        <begin position="1"/>
        <end position="19"/>
    </location>
</feature>
<dbReference type="SUPFAM" id="SSF47565">
    <property type="entry name" value="Insect pheromone/odorant-binding proteins"/>
    <property type="match status" value="1"/>
</dbReference>
<accession>A0A1Y1NEF5</accession>
<organism evidence="2">
    <name type="scientific">Photinus pyralis</name>
    <name type="common">Common eastern firefly</name>
    <name type="synonym">Lampyris pyralis</name>
    <dbReference type="NCBI Taxonomy" id="7054"/>
    <lineage>
        <taxon>Eukaryota</taxon>
        <taxon>Metazoa</taxon>
        <taxon>Ecdysozoa</taxon>
        <taxon>Arthropoda</taxon>
        <taxon>Hexapoda</taxon>
        <taxon>Insecta</taxon>
        <taxon>Pterygota</taxon>
        <taxon>Neoptera</taxon>
        <taxon>Endopterygota</taxon>
        <taxon>Coleoptera</taxon>
        <taxon>Polyphaga</taxon>
        <taxon>Elateriformia</taxon>
        <taxon>Elateroidea</taxon>
        <taxon>Lampyridae</taxon>
        <taxon>Lampyrinae</taxon>
        <taxon>Photinus</taxon>
    </lineage>
</organism>
<dbReference type="CDD" id="cd23992">
    <property type="entry name" value="PBP_GOBP"/>
    <property type="match status" value="1"/>
</dbReference>
<dbReference type="Pfam" id="PF01395">
    <property type="entry name" value="PBP_GOBP"/>
    <property type="match status" value="1"/>
</dbReference>
<dbReference type="EMBL" id="GEZM01007751">
    <property type="protein sequence ID" value="JAV94955.1"/>
    <property type="molecule type" value="Transcribed_RNA"/>
</dbReference>